<feature type="domain" description="Luciferase-like" evidence="5">
    <location>
        <begin position="11"/>
        <end position="312"/>
    </location>
</feature>
<dbReference type="EMBL" id="JAHZUY010000029">
    <property type="protein sequence ID" value="MBW8270100.1"/>
    <property type="molecule type" value="Genomic_DNA"/>
</dbReference>
<evidence type="ECO:0000313" key="7">
    <source>
        <dbReference type="Proteomes" id="UP001519924"/>
    </source>
</evidence>
<evidence type="ECO:0000313" key="6">
    <source>
        <dbReference type="EMBL" id="MBW8270100.1"/>
    </source>
</evidence>
<name>A0ABS7F5P4_9PROT</name>
<keyword evidence="7" id="KW-1185">Reference proteome</keyword>
<proteinExistence type="predicted"/>
<evidence type="ECO:0000256" key="4">
    <source>
        <dbReference type="ARBA" id="ARBA00023033"/>
    </source>
</evidence>
<dbReference type="Gene3D" id="3.20.20.30">
    <property type="entry name" value="Luciferase-like domain"/>
    <property type="match status" value="1"/>
</dbReference>
<keyword evidence="3" id="KW-0560">Oxidoreductase</keyword>
<dbReference type="InterPro" id="IPR050172">
    <property type="entry name" value="SsuD_RutA_monooxygenase"/>
</dbReference>
<keyword evidence="4" id="KW-0503">Monooxygenase</keyword>
<dbReference type="Pfam" id="PF00296">
    <property type="entry name" value="Bac_luciferase"/>
    <property type="match status" value="1"/>
</dbReference>
<dbReference type="PANTHER" id="PTHR42847:SF4">
    <property type="entry name" value="ALKANESULFONATE MONOOXYGENASE-RELATED"/>
    <property type="match status" value="1"/>
</dbReference>
<sequence>MRIGFSAPTAGPLAAPDALVRICVEGEALGFDYATFSDHVVIPADIHSRYPYSETGEFPAGARAERHEQLTEMAFVAARTSRLRLVTSVMVVPHRPAVLAAKILATLDVLSGGRLTLGIGAGWLKEEFEAIGAPDFAARGAVTDEYVAAFRALWTQPEPSFAGRYVRFGNILFEPKPVQKPHPPIWVGGESGPALRRAARLGDGWYPIGTNPAHPLDSLARLRAGIARLRRLTGEAGRDPAAVAIAYRVQAHGPDLPARAGDGERRLFSGGPAEIAADLRALRDLGVGHVDFGFGGATAEAALEAMRRFRDEVMARL</sequence>
<dbReference type="Proteomes" id="UP001519924">
    <property type="component" value="Unassembled WGS sequence"/>
</dbReference>
<organism evidence="6 7">
    <name type="scientific">Caldovatus aquaticus</name>
    <dbReference type="NCBI Taxonomy" id="2865671"/>
    <lineage>
        <taxon>Bacteria</taxon>
        <taxon>Pseudomonadati</taxon>
        <taxon>Pseudomonadota</taxon>
        <taxon>Alphaproteobacteria</taxon>
        <taxon>Acetobacterales</taxon>
        <taxon>Roseomonadaceae</taxon>
        <taxon>Caldovatus</taxon>
    </lineage>
</organism>
<evidence type="ECO:0000256" key="1">
    <source>
        <dbReference type="ARBA" id="ARBA00022630"/>
    </source>
</evidence>
<accession>A0ABS7F5P4</accession>
<dbReference type="NCBIfam" id="TIGR03619">
    <property type="entry name" value="F420_Rv2161c"/>
    <property type="match status" value="1"/>
</dbReference>
<gene>
    <name evidence="6" type="ORF">K1J50_11445</name>
</gene>
<dbReference type="InterPro" id="IPR011251">
    <property type="entry name" value="Luciferase-like_dom"/>
</dbReference>
<evidence type="ECO:0000256" key="3">
    <source>
        <dbReference type="ARBA" id="ARBA00023002"/>
    </source>
</evidence>
<dbReference type="SUPFAM" id="SSF51679">
    <property type="entry name" value="Bacterial luciferase-like"/>
    <property type="match status" value="1"/>
</dbReference>
<dbReference type="InterPro" id="IPR019921">
    <property type="entry name" value="Lucif-like_OxRdtase_Rv2161c"/>
</dbReference>
<evidence type="ECO:0000256" key="2">
    <source>
        <dbReference type="ARBA" id="ARBA00022643"/>
    </source>
</evidence>
<dbReference type="InterPro" id="IPR036661">
    <property type="entry name" value="Luciferase-like_sf"/>
</dbReference>
<comment type="caution">
    <text evidence="6">The sequence shown here is derived from an EMBL/GenBank/DDBJ whole genome shotgun (WGS) entry which is preliminary data.</text>
</comment>
<evidence type="ECO:0000259" key="5">
    <source>
        <dbReference type="Pfam" id="PF00296"/>
    </source>
</evidence>
<dbReference type="RefSeq" id="WP_220117845.1">
    <property type="nucleotide sequence ID" value="NZ_JAHZUY010000029.1"/>
</dbReference>
<dbReference type="PANTHER" id="PTHR42847">
    <property type="entry name" value="ALKANESULFONATE MONOOXYGENASE"/>
    <property type="match status" value="1"/>
</dbReference>
<protein>
    <submittedName>
        <fullName evidence="6">LLM class F420-dependent oxidoreductase</fullName>
    </submittedName>
</protein>
<reference evidence="6 7" key="1">
    <citation type="submission" date="2021-08" db="EMBL/GenBank/DDBJ databases">
        <title>Caldovatus sediminis gen. nov., sp. nov., a moderately thermophilic bacterium isolated from a hot spring.</title>
        <authorList>
            <person name="Hu C.-J."/>
            <person name="Li W.-J."/>
            <person name="Xian W.-D."/>
        </authorList>
    </citation>
    <scope>NUCLEOTIDE SEQUENCE [LARGE SCALE GENOMIC DNA]</scope>
    <source>
        <strain evidence="6 7">SYSU G05006</strain>
    </source>
</reference>
<keyword evidence="1" id="KW-0285">Flavoprotein</keyword>
<keyword evidence="2" id="KW-0288">FMN</keyword>